<name>A0A084SQR1_9BACT</name>
<proteinExistence type="predicted"/>
<feature type="domain" description="Endonuclease GajA/Old nuclease/RecF-like AAA" evidence="1">
    <location>
        <begin position="9"/>
        <end position="56"/>
    </location>
</feature>
<comment type="caution">
    <text evidence="3">The sequence shown here is derived from an EMBL/GenBank/DDBJ whole genome shotgun (WGS) entry which is preliminary data.</text>
</comment>
<dbReference type="InterPro" id="IPR027417">
    <property type="entry name" value="P-loop_NTPase"/>
</dbReference>
<dbReference type="InterPro" id="IPR051396">
    <property type="entry name" value="Bact_Antivir_Def_Nuclease"/>
</dbReference>
<dbReference type="Pfam" id="PF13175">
    <property type="entry name" value="AAA_15"/>
    <property type="match status" value="1"/>
</dbReference>
<dbReference type="PANTHER" id="PTHR43581:SF2">
    <property type="entry name" value="EXCINUCLEASE ATPASE SUBUNIT"/>
    <property type="match status" value="1"/>
</dbReference>
<feature type="domain" description="ATPase AAA-type core" evidence="2">
    <location>
        <begin position="307"/>
        <end position="376"/>
    </location>
</feature>
<dbReference type="RefSeq" id="WP_084610368.1">
    <property type="nucleotide sequence ID" value="NZ_JPMI01000176.1"/>
</dbReference>
<dbReference type="EMBL" id="JPMI01000176">
    <property type="protein sequence ID" value="KFA90796.1"/>
    <property type="molecule type" value="Genomic_DNA"/>
</dbReference>
<accession>A0A084SQR1</accession>
<reference evidence="3 4" key="1">
    <citation type="submission" date="2014-07" db="EMBL/GenBank/DDBJ databases">
        <title>Draft Genome Sequence of Gephyronic Acid Producer, Cystobacter violaceus Strain Cb vi76.</title>
        <authorList>
            <person name="Stevens D.C."/>
            <person name="Young J."/>
            <person name="Carmichael R."/>
            <person name="Tan J."/>
            <person name="Taylor R.E."/>
        </authorList>
    </citation>
    <scope>NUCLEOTIDE SEQUENCE [LARGE SCALE GENOMIC DNA]</scope>
    <source>
        <strain evidence="3 4">Cb vi76</strain>
    </source>
</reference>
<organism evidence="3 4">
    <name type="scientific">Archangium violaceum Cb vi76</name>
    <dbReference type="NCBI Taxonomy" id="1406225"/>
    <lineage>
        <taxon>Bacteria</taxon>
        <taxon>Pseudomonadati</taxon>
        <taxon>Myxococcota</taxon>
        <taxon>Myxococcia</taxon>
        <taxon>Myxococcales</taxon>
        <taxon>Cystobacterineae</taxon>
        <taxon>Archangiaceae</taxon>
        <taxon>Archangium</taxon>
    </lineage>
</organism>
<evidence type="ECO:0000313" key="3">
    <source>
        <dbReference type="EMBL" id="KFA90796.1"/>
    </source>
</evidence>
<evidence type="ECO:0000259" key="1">
    <source>
        <dbReference type="Pfam" id="PF13175"/>
    </source>
</evidence>
<dbReference type="InterPro" id="IPR003959">
    <property type="entry name" value="ATPase_AAA_core"/>
</dbReference>
<evidence type="ECO:0000313" key="4">
    <source>
        <dbReference type="Proteomes" id="UP000028547"/>
    </source>
</evidence>
<dbReference type="PANTHER" id="PTHR43581">
    <property type="entry name" value="ATP/GTP PHOSPHATASE"/>
    <property type="match status" value="1"/>
</dbReference>
<evidence type="ECO:0000259" key="2">
    <source>
        <dbReference type="Pfam" id="PF13304"/>
    </source>
</evidence>
<dbReference type="InterPro" id="IPR041685">
    <property type="entry name" value="AAA_GajA/Old/RecF-like"/>
</dbReference>
<protein>
    <submittedName>
        <fullName evidence="3">Uncharacterized protein</fullName>
    </submittedName>
</protein>
<dbReference type="SUPFAM" id="SSF52540">
    <property type="entry name" value="P-loop containing nucleoside triphosphate hydrolases"/>
    <property type="match status" value="1"/>
</dbReference>
<sequence length="447" mass="49469">MSASCARLMALSSFTVANYRSFLRPTTIELRPLTLLFGYNNSGKSALLRALPLLADSVGTPRGAPLNLDSAAVRGASFRDLCCQLSPRRQIDFTLRWDQAEGADLHRYQLSILELPGPQAEVLPPAVSEFSIEEVEVLNSTLALQGTWHPKQEFQTSGQATYDLFTSIDGKQENVEPSPLEFRGIQPGSSILGERIDVWHILRILGSQLEHLRDNVHWLGAIRRVPHRSKEFRGSAPPKLLEDGTGALEVLVQDKLRGGTLLTTVSAWFEKHTRQRLDVTEVAPRYYALTLGPLASPGIRVNVIDTGEGMAQVLPVLVLGAQARQEGAHGSLIALEQPELHLHPALHEPLAAFFCENAMQPHPPRALIETHSENFLQGIQLAIVQGRLDPERVGVYWVQQLDDGSSTVELITFDDKGQPSLWPPGVFAEDTELARRILKERRAKEGR</sequence>
<gene>
    <name evidence="3" type="ORF">Q664_26120</name>
</gene>
<dbReference type="Gene3D" id="3.40.50.300">
    <property type="entry name" value="P-loop containing nucleotide triphosphate hydrolases"/>
    <property type="match status" value="1"/>
</dbReference>
<dbReference type="Pfam" id="PF13304">
    <property type="entry name" value="AAA_21"/>
    <property type="match status" value="1"/>
</dbReference>
<dbReference type="AlphaFoldDB" id="A0A084SQR1"/>
<dbReference type="Proteomes" id="UP000028547">
    <property type="component" value="Unassembled WGS sequence"/>
</dbReference>